<dbReference type="Proteomes" id="UP001500620">
    <property type="component" value="Unassembled WGS sequence"/>
</dbReference>
<evidence type="ECO:0000256" key="2">
    <source>
        <dbReference type="SAM" id="Phobius"/>
    </source>
</evidence>
<feature type="transmembrane region" description="Helical" evidence="2">
    <location>
        <begin position="238"/>
        <end position="255"/>
    </location>
</feature>
<reference evidence="4" key="1">
    <citation type="journal article" date="2019" name="Int. J. Syst. Evol. Microbiol.">
        <title>The Global Catalogue of Microorganisms (GCM) 10K type strain sequencing project: providing services to taxonomists for standard genome sequencing and annotation.</title>
        <authorList>
            <consortium name="The Broad Institute Genomics Platform"/>
            <consortium name="The Broad Institute Genome Sequencing Center for Infectious Disease"/>
            <person name="Wu L."/>
            <person name="Ma J."/>
        </authorList>
    </citation>
    <scope>NUCLEOTIDE SEQUENCE [LARGE SCALE GENOMIC DNA]</scope>
    <source>
        <strain evidence="4">JCM 17441</strain>
    </source>
</reference>
<keyword evidence="2" id="KW-0812">Transmembrane</keyword>
<feature type="region of interest" description="Disordered" evidence="1">
    <location>
        <begin position="1"/>
        <end position="30"/>
    </location>
</feature>
<name>A0ABP8D5B5_9ACTN</name>
<comment type="caution">
    <text evidence="3">The sequence shown here is derived from an EMBL/GenBank/DDBJ whole genome shotgun (WGS) entry which is preliminary data.</text>
</comment>
<feature type="compositionally biased region" description="Low complexity" evidence="1">
    <location>
        <begin position="7"/>
        <end position="19"/>
    </location>
</feature>
<feature type="transmembrane region" description="Helical" evidence="2">
    <location>
        <begin position="105"/>
        <end position="125"/>
    </location>
</feature>
<evidence type="ECO:0000256" key="1">
    <source>
        <dbReference type="SAM" id="MobiDB-lite"/>
    </source>
</evidence>
<protein>
    <recommendedName>
        <fullName evidence="5">Integral membrane protein</fullName>
    </recommendedName>
</protein>
<dbReference type="EMBL" id="BAABAT010000004">
    <property type="protein sequence ID" value="GAA4247709.1"/>
    <property type="molecule type" value="Genomic_DNA"/>
</dbReference>
<proteinExistence type="predicted"/>
<accession>A0ABP8D5B5</accession>
<feature type="transmembrane region" description="Helical" evidence="2">
    <location>
        <begin position="71"/>
        <end position="93"/>
    </location>
</feature>
<feature type="transmembrane region" description="Helical" evidence="2">
    <location>
        <begin position="38"/>
        <end position="59"/>
    </location>
</feature>
<evidence type="ECO:0000313" key="3">
    <source>
        <dbReference type="EMBL" id="GAA4247709.1"/>
    </source>
</evidence>
<keyword evidence="2" id="KW-1133">Transmembrane helix</keyword>
<gene>
    <name evidence="3" type="ORF">GCM10022255_024700</name>
</gene>
<sequence length="277" mass="28445">MDDERFVAGGEALEGEVLGPSTRGAKDKPKEPASAGSALAGCGLVSAAIALIVGFFMVLCTGGSAGPGHSGIGLGLLVLGIPVVVLCVAVGIFEPAPGMRLRAGLLGGAGLLVAVLSLTAGLAALGGQAVRWIDPADYTGRYGTRVTASMPEKCENDTHVYTSGAKGADADIVCERSTWQLDGKQYQGTIILGWDDVDQKTGFGIPESAEAYVIGDKGYSVARVGRVENVGRWGGVPLWWLLGLPVAALGFLLLARSGWTVPKPKPAGAPLKKRSPH</sequence>
<keyword evidence="2" id="KW-0472">Membrane</keyword>
<dbReference type="RefSeq" id="WP_345124553.1">
    <property type="nucleotide sequence ID" value="NZ_BAABAT010000004.1"/>
</dbReference>
<evidence type="ECO:0008006" key="5">
    <source>
        <dbReference type="Google" id="ProtNLM"/>
    </source>
</evidence>
<organism evidence="3 4">
    <name type="scientific">Dactylosporangium darangshiense</name>
    <dbReference type="NCBI Taxonomy" id="579108"/>
    <lineage>
        <taxon>Bacteria</taxon>
        <taxon>Bacillati</taxon>
        <taxon>Actinomycetota</taxon>
        <taxon>Actinomycetes</taxon>
        <taxon>Micromonosporales</taxon>
        <taxon>Micromonosporaceae</taxon>
        <taxon>Dactylosporangium</taxon>
    </lineage>
</organism>
<keyword evidence="4" id="KW-1185">Reference proteome</keyword>
<evidence type="ECO:0000313" key="4">
    <source>
        <dbReference type="Proteomes" id="UP001500620"/>
    </source>
</evidence>